<reference evidence="4" key="1">
    <citation type="submission" date="2022-10" db="EMBL/GenBank/DDBJ databases">
        <title>The complete genomes of actinobacterial strains from the NBC collection.</title>
        <authorList>
            <person name="Joergensen T.S."/>
            <person name="Alvarez Arevalo M."/>
            <person name="Sterndorff E.B."/>
            <person name="Faurdal D."/>
            <person name="Vuksanovic O."/>
            <person name="Mourched A.-S."/>
            <person name="Charusanti P."/>
            <person name="Shaw S."/>
            <person name="Blin K."/>
            <person name="Weber T."/>
        </authorList>
    </citation>
    <scope>NUCLEOTIDE SEQUENCE</scope>
    <source>
        <strain evidence="4">NBC_01482</strain>
    </source>
</reference>
<evidence type="ECO:0000256" key="2">
    <source>
        <dbReference type="PROSITE-ProRule" id="PRU00335"/>
    </source>
</evidence>
<accession>A0ABZ1YUT7</accession>
<dbReference type="PANTHER" id="PTHR30055">
    <property type="entry name" value="HTH-TYPE TRANSCRIPTIONAL REGULATOR RUTR"/>
    <property type="match status" value="1"/>
</dbReference>
<dbReference type="Pfam" id="PF00440">
    <property type="entry name" value="TetR_N"/>
    <property type="match status" value="1"/>
</dbReference>
<keyword evidence="5" id="KW-1185">Reference proteome</keyword>
<dbReference type="InterPro" id="IPR050109">
    <property type="entry name" value="HTH-type_TetR-like_transc_reg"/>
</dbReference>
<dbReference type="Proteomes" id="UP001432062">
    <property type="component" value="Chromosome"/>
</dbReference>
<dbReference type="PANTHER" id="PTHR30055:SF209">
    <property type="entry name" value="POSSIBLE TRANSCRIPTIONAL REGULATORY PROTEIN (PROBABLY TETR-FAMILY)"/>
    <property type="match status" value="1"/>
</dbReference>
<keyword evidence="1 2" id="KW-0238">DNA-binding</keyword>
<evidence type="ECO:0000313" key="5">
    <source>
        <dbReference type="Proteomes" id="UP001432062"/>
    </source>
</evidence>
<feature type="DNA-binding region" description="H-T-H motif" evidence="2">
    <location>
        <begin position="36"/>
        <end position="55"/>
    </location>
</feature>
<dbReference type="InterPro" id="IPR001647">
    <property type="entry name" value="HTH_TetR"/>
</dbReference>
<dbReference type="SUPFAM" id="SSF48498">
    <property type="entry name" value="Tetracyclin repressor-like, C-terminal domain"/>
    <property type="match status" value="1"/>
</dbReference>
<gene>
    <name evidence="4" type="ORF">OG563_01925</name>
</gene>
<sequence>MTDERPRERADAARNRQAILAATAALLAEHGADALTMDRVAAAAGVGKGTIFHRFGNRAGLLHEMIAESTFALMDAVRSGPPPLGPGAPAGERLLAFFDGFVRMMTDNIEVTVAYLQGPPHPRAAEIHEFWDAHITALLREARPDLDAEVVGRLLFGALGGEQVPRLARAGETERLLAAVRELVESVLRGP</sequence>
<evidence type="ECO:0000259" key="3">
    <source>
        <dbReference type="PROSITE" id="PS50977"/>
    </source>
</evidence>
<evidence type="ECO:0000313" key="4">
    <source>
        <dbReference type="EMBL" id="WUV47042.1"/>
    </source>
</evidence>
<proteinExistence type="predicted"/>
<dbReference type="PRINTS" id="PR00455">
    <property type="entry name" value="HTHTETR"/>
</dbReference>
<dbReference type="InterPro" id="IPR009057">
    <property type="entry name" value="Homeodomain-like_sf"/>
</dbReference>
<dbReference type="RefSeq" id="WP_327099941.1">
    <property type="nucleotide sequence ID" value="NZ_CP109149.1"/>
</dbReference>
<name>A0ABZ1YUT7_9NOCA</name>
<organism evidence="4 5">
    <name type="scientific">Nocardia vinacea</name>
    <dbReference type="NCBI Taxonomy" id="96468"/>
    <lineage>
        <taxon>Bacteria</taxon>
        <taxon>Bacillati</taxon>
        <taxon>Actinomycetota</taxon>
        <taxon>Actinomycetes</taxon>
        <taxon>Mycobacteriales</taxon>
        <taxon>Nocardiaceae</taxon>
        <taxon>Nocardia</taxon>
    </lineage>
</organism>
<evidence type="ECO:0000256" key="1">
    <source>
        <dbReference type="ARBA" id="ARBA00023125"/>
    </source>
</evidence>
<protein>
    <submittedName>
        <fullName evidence="4">TetR/AcrR family transcriptional regulator</fullName>
    </submittedName>
</protein>
<feature type="domain" description="HTH tetR-type" evidence="3">
    <location>
        <begin position="13"/>
        <end position="73"/>
    </location>
</feature>
<dbReference type="InterPro" id="IPR036271">
    <property type="entry name" value="Tet_transcr_reg_TetR-rel_C_sf"/>
</dbReference>
<dbReference type="Gene3D" id="1.10.357.10">
    <property type="entry name" value="Tetracycline Repressor, domain 2"/>
    <property type="match status" value="1"/>
</dbReference>
<dbReference type="EMBL" id="CP109441">
    <property type="protein sequence ID" value="WUV47042.1"/>
    <property type="molecule type" value="Genomic_DNA"/>
</dbReference>
<dbReference type="SUPFAM" id="SSF46689">
    <property type="entry name" value="Homeodomain-like"/>
    <property type="match status" value="1"/>
</dbReference>
<dbReference type="PROSITE" id="PS50977">
    <property type="entry name" value="HTH_TETR_2"/>
    <property type="match status" value="1"/>
</dbReference>